<dbReference type="EMBL" id="FYAH01000001">
    <property type="protein sequence ID" value="SMY14996.1"/>
    <property type="molecule type" value="Genomic_DNA"/>
</dbReference>
<reference evidence="2 5" key="3">
    <citation type="submission" date="2018-03" db="EMBL/GenBank/DDBJ databases">
        <title>Whole genome sequencing of Histamine producing bacteria.</title>
        <authorList>
            <person name="Butler K."/>
        </authorList>
    </citation>
    <scope>NUCLEOTIDE SEQUENCE [LARGE SCALE GENOMIC DNA]</scope>
    <source>
        <strain evidence="2 5">DSM 23343</strain>
    </source>
</reference>
<evidence type="ECO:0000313" key="3">
    <source>
        <dbReference type="EMBL" id="SMY14996.1"/>
    </source>
</evidence>
<dbReference type="AlphaFoldDB" id="A0A1B8I255"/>
<protein>
    <submittedName>
        <fullName evidence="3">Transmembrane regulatory protein ToxS</fullName>
    </submittedName>
</protein>
<proteinExistence type="predicted"/>
<organism evidence="2 5">
    <name type="scientific">Photobacterium aquimaris</name>
    <dbReference type="NCBI Taxonomy" id="512643"/>
    <lineage>
        <taxon>Bacteria</taxon>
        <taxon>Pseudomonadati</taxon>
        <taxon>Pseudomonadota</taxon>
        <taxon>Gammaproteobacteria</taxon>
        <taxon>Vibrionales</taxon>
        <taxon>Vibrionaceae</taxon>
        <taxon>Photobacterium</taxon>
    </lineage>
</organism>
<keyword evidence="1" id="KW-0472">Membrane</keyword>
<dbReference type="Proteomes" id="UP000241858">
    <property type="component" value="Unassembled WGS sequence"/>
</dbReference>
<keyword evidence="4" id="KW-1185">Reference proteome</keyword>
<dbReference type="InterPro" id="IPR035288">
    <property type="entry name" value="ToxS"/>
</dbReference>
<dbReference type="RefSeq" id="WP_060997005.1">
    <property type="nucleotide sequence ID" value="NZ_FYAH01000001.1"/>
</dbReference>
<evidence type="ECO:0000256" key="1">
    <source>
        <dbReference type="SAM" id="Phobius"/>
    </source>
</evidence>
<name>A0A1B8I255_9GAMM</name>
<dbReference type="Pfam" id="PF17323">
    <property type="entry name" value="ToxS"/>
    <property type="match status" value="1"/>
</dbReference>
<evidence type="ECO:0000313" key="5">
    <source>
        <dbReference type="Proteomes" id="UP000241858"/>
    </source>
</evidence>
<feature type="transmembrane region" description="Helical" evidence="1">
    <location>
        <begin position="16"/>
        <end position="34"/>
    </location>
</feature>
<accession>A0A1B8I255</accession>
<evidence type="ECO:0000313" key="4">
    <source>
        <dbReference type="Proteomes" id="UP000196485"/>
    </source>
</evidence>
<keyword evidence="1" id="KW-1133">Transmembrane helix</keyword>
<keyword evidence="1 3" id="KW-0812">Transmembrane</keyword>
<dbReference type="GO" id="GO:0016020">
    <property type="term" value="C:membrane"/>
    <property type="evidence" value="ECO:0007669"/>
    <property type="project" value="InterPro"/>
</dbReference>
<reference evidence="3" key="1">
    <citation type="submission" date="2017-06" db="EMBL/GenBank/DDBJ databases">
        <authorList>
            <person name="Kim H.J."/>
            <person name="Triplett B.A."/>
        </authorList>
    </citation>
    <scope>NUCLEOTIDE SEQUENCE [LARGE SCALE GENOMIC DNA]</scope>
    <source>
        <strain evidence="3">Type strain: CECT 9192</strain>
    </source>
</reference>
<dbReference type="EMBL" id="PYLY01000002">
    <property type="protein sequence ID" value="PSU12566.1"/>
    <property type="molecule type" value="Genomic_DNA"/>
</dbReference>
<dbReference type="Proteomes" id="UP000196485">
    <property type="component" value="Unassembled WGS sequence"/>
</dbReference>
<sequence length="182" mass="21002">MSLTASNPITRLLRQYWPLLILSSSMVICSWVYFSTDYKQQQLLMSREWQSTTISQIESLPQDSLQALRKVKQSSNMVFLPNHTYSRITILELHSDEPRPLTIHISESGRWDVSGGYLLTEPLEFKDITSGSNHDFDSKQLNIIKDIFRMNAQESRRIDVINEHTLLLTSLTHGSKVLFSTK</sequence>
<dbReference type="OrthoDB" id="5916028at2"/>
<reference evidence="4" key="2">
    <citation type="submission" date="2017-06" db="EMBL/GenBank/DDBJ databases">
        <authorList>
            <person name="Rodrigo-Torres L."/>
            <person name="Arahal R. D."/>
            <person name="Lucena T."/>
        </authorList>
    </citation>
    <scope>NUCLEOTIDE SEQUENCE [LARGE SCALE GENOMIC DNA]</scope>
    <source>
        <strain evidence="4">type strain: CECT 9192</strain>
    </source>
</reference>
<evidence type="ECO:0000313" key="2">
    <source>
        <dbReference type="EMBL" id="PSU12566.1"/>
    </source>
</evidence>
<gene>
    <name evidence="3" type="primary">toxS</name>
    <name evidence="2" type="ORF">C0W81_01355</name>
    <name evidence="3" type="ORF">PAQU9191_00212</name>
</gene>